<dbReference type="PANTHER" id="PTHR23259">
    <property type="entry name" value="RIDDLE"/>
    <property type="match status" value="1"/>
</dbReference>
<evidence type="ECO:0000256" key="1">
    <source>
        <dbReference type="ARBA" id="ARBA00022690"/>
    </source>
</evidence>
<feature type="domain" description="TIL" evidence="4">
    <location>
        <begin position="26"/>
        <end position="80"/>
    </location>
</feature>
<dbReference type="InterPro" id="IPR036084">
    <property type="entry name" value="Ser_inhib-like_sf"/>
</dbReference>
<dbReference type="OrthoDB" id="6236007at2759"/>
<dbReference type="InterPro" id="IPR002919">
    <property type="entry name" value="TIL_dom"/>
</dbReference>
<gene>
    <name evidence="5" type="ORF">ASIM_LOCUS228</name>
</gene>
<dbReference type="SUPFAM" id="SSF57567">
    <property type="entry name" value="Serine protease inhibitors"/>
    <property type="match status" value="1"/>
</dbReference>
<name>A0A3P6PBP4_ANISI</name>
<dbReference type="CDD" id="cd19941">
    <property type="entry name" value="TIL"/>
    <property type="match status" value="1"/>
</dbReference>
<dbReference type="AlphaFoldDB" id="A0A3P6PBP4"/>
<keyword evidence="3" id="KW-1015">Disulfide bond</keyword>
<dbReference type="Gene3D" id="2.10.25.10">
    <property type="entry name" value="Laminin"/>
    <property type="match status" value="1"/>
</dbReference>
<evidence type="ECO:0000256" key="3">
    <source>
        <dbReference type="ARBA" id="ARBA00023157"/>
    </source>
</evidence>
<dbReference type="PANTHER" id="PTHR23259:SF70">
    <property type="entry name" value="ACCESSORY GLAND PROTEIN ACP62F-RELATED"/>
    <property type="match status" value="1"/>
</dbReference>
<keyword evidence="6" id="KW-1185">Reference proteome</keyword>
<organism evidence="5 6">
    <name type="scientific">Anisakis simplex</name>
    <name type="common">Herring worm</name>
    <dbReference type="NCBI Taxonomy" id="6269"/>
    <lineage>
        <taxon>Eukaryota</taxon>
        <taxon>Metazoa</taxon>
        <taxon>Ecdysozoa</taxon>
        <taxon>Nematoda</taxon>
        <taxon>Chromadorea</taxon>
        <taxon>Rhabditida</taxon>
        <taxon>Spirurina</taxon>
        <taxon>Ascaridomorpha</taxon>
        <taxon>Ascaridoidea</taxon>
        <taxon>Anisakidae</taxon>
        <taxon>Anisakis</taxon>
        <taxon>Anisakis simplex complex</taxon>
    </lineage>
</organism>
<reference evidence="5 6" key="1">
    <citation type="submission" date="2018-11" db="EMBL/GenBank/DDBJ databases">
        <authorList>
            <consortium name="Pathogen Informatics"/>
        </authorList>
    </citation>
    <scope>NUCLEOTIDE SEQUENCE [LARGE SCALE GENOMIC DNA]</scope>
</reference>
<dbReference type="Pfam" id="PF01826">
    <property type="entry name" value="TIL"/>
    <property type="match status" value="1"/>
</dbReference>
<sequence>MNLDCSFFERIKLNSKCVQRLISDVCPPNEEYRVCGNVCQEICTNRGPLLCHTNCTEGCFCKKGYVRFTRHGQCVPEDSCKRKIIFMNK</sequence>
<evidence type="ECO:0000313" key="6">
    <source>
        <dbReference type="Proteomes" id="UP000267096"/>
    </source>
</evidence>
<keyword evidence="2" id="KW-0722">Serine protease inhibitor</keyword>
<keyword evidence="1" id="KW-0646">Protease inhibitor</keyword>
<dbReference type="EMBL" id="UYRR01000101">
    <property type="protein sequence ID" value="VDK17497.1"/>
    <property type="molecule type" value="Genomic_DNA"/>
</dbReference>
<dbReference type="Proteomes" id="UP000267096">
    <property type="component" value="Unassembled WGS sequence"/>
</dbReference>
<proteinExistence type="predicted"/>
<evidence type="ECO:0000259" key="4">
    <source>
        <dbReference type="Pfam" id="PF01826"/>
    </source>
</evidence>
<dbReference type="InterPro" id="IPR051368">
    <property type="entry name" value="SerProtInhib-TIL_Domain"/>
</dbReference>
<protein>
    <recommendedName>
        <fullName evidence="4">TIL domain-containing protein</fullName>
    </recommendedName>
</protein>
<evidence type="ECO:0000313" key="5">
    <source>
        <dbReference type="EMBL" id="VDK17497.1"/>
    </source>
</evidence>
<evidence type="ECO:0000256" key="2">
    <source>
        <dbReference type="ARBA" id="ARBA00022900"/>
    </source>
</evidence>
<accession>A0A3P6PBP4</accession>
<dbReference type="GO" id="GO:0004867">
    <property type="term" value="F:serine-type endopeptidase inhibitor activity"/>
    <property type="evidence" value="ECO:0007669"/>
    <property type="project" value="UniProtKB-KW"/>
</dbReference>